<dbReference type="RefSeq" id="WP_200614756.1">
    <property type="nucleotide sequence ID" value="NZ_CP071518.1"/>
</dbReference>
<proteinExistence type="predicted"/>
<evidence type="ECO:0000256" key="1">
    <source>
        <dbReference type="SAM" id="Phobius"/>
    </source>
</evidence>
<protein>
    <recommendedName>
        <fullName evidence="4">DUF378 domain-containing protein</fullName>
    </recommendedName>
</protein>
<keyword evidence="1" id="KW-0472">Membrane</keyword>
<keyword evidence="1" id="KW-0812">Transmembrane</keyword>
<name>A0A974Y0L9_9GAMM</name>
<dbReference type="KEGG" id="lsf:I8J32_004830"/>
<keyword evidence="3" id="KW-1185">Reference proteome</keyword>
<dbReference type="AlphaFoldDB" id="A0A974Y0L9"/>
<evidence type="ECO:0000313" key="2">
    <source>
        <dbReference type="EMBL" id="QSX79217.1"/>
    </source>
</evidence>
<keyword evidence="1" id="KW-1133">Transmembrane helix</keyword>
<reference evidence="2 3" key="1">
    <citation type="submission" date="2021-03" db="EMBL/GenBank/DDBJ databases">
        <title>Lysobacter sp. nov. isolated from soil of gangwondo yeongwol, south Korea.</title>
        <authorList>
            <person name="Kim K.R."/>
            <person name="Kim K.H."/>
            <person name="Jeon C.O."/>
        </authorList>
    </citation>
    <scope>NUCLEOTIDE SEQUENCE [LARGE SCALE GENOMIC DNA]</scope>
    <source>
        <strain evidence="2 3">R19</strain>
    </source>
</reference>
<organism evidence="2 3">
    <name type="scientific">Agrilutibacter solisilvae</name>
    <dbReference type="NCBI Taxonomy" id="2763317"/>
    <lineage>
        <taxon>Bacteria</taxon>
        <taxon>Pseudomonadati</taxon>
        <taxon>Pseudomonadota</taxon>
        <taxon>Gammaproteobacteria</taxon>
        <taxon>Lysobacterales</taxon>
        <taxon>Lysobacteraceae</taxon>
        <taxon>Agrilutibacter</taxon>
    </lineage>
</organism>
<feature type="transmembrane region" description="Helical" evidence="1">
    <location>
        <begin position="35"/>
        <end position="55"/>
    </location>
</feature>
<sequence>MKSLGTLLVILGLGSFVLNMLQMEFRLLGWIDNWGPTAGIAIRIGLVVVGAALWLMGRKREAAQPTQS</sequence>
<evidence type="ECO:0000313" key="3">
    <source>
        <dbReference type="Proteomes" id="UP000639274"/>
    </source>
</evidence>
<evidence type="ECO:0008006" key="4">
    <source>
        <dbReference type="Google" id="ProtNLM"/>
    </source>
</evidence>
<gene>
    <name evidence="2" type="ORF">I8J32_004830</name>
</gene>
<accession>A0A974Y0L9</accession>
<dbReference type="EMBL" id="CP071518">
    <property type="protein sequence ID" value="QSX79217.1"/>
    <property type="molecule type" value="Genomic_DNA"/>
</dbReference>
<dbReference type="Proteomes" id="UP000639274">
    <property type="component" value="Chromosome"/>
</dbReference>